<dbReference type="Gene3D" id="3.90.70.80">
    <property type="match status" value="1"/>
</dbReference>
<dbReference type="Gene3D" id="1.10.357.40">
    <property type="entry name" value="YbiA-like"/>
    <property type="match status" value="1"/>
</dbReference>
<organism evidence="3">
    <name type="scientific">viral metagenome</name>
    <dbReference type="NCBI Taxonomy" id="1070528"/>
    <lineage>
        <taxon>unclassified sequences</taxon>
        <taxon>metagenomes</taxon>
        <taxon>organismal metagenomes</taxon>
    </lineage>
</organism>
<feature type="region of interest" description="Disordered" evidence="1">
    <location>
        <begin position="678"/>
        <end position="697"/>
    </location>
</feature>
<dbReference type="EMBL" id="MN738882">
    <property type="protein sequence ID" value="QHT29795.1"/>
    <property type="molecule type" value="Genomic_DNA"/>
</dbReference>
<feature type="compositionally biased region" description="Polar residues" evidence="1">
    <location>
        <begin position="193"/>
        <end position="205"/>
    </location>
</feature>
<name>A0A6C0ER74_9ZZZZ</name>
<dbReference type="CDD" id="cd15457">
    <property type="entry name" value="NADAR"/>
    <property type="match status" value="1"/>
</dbReference>
<proteinExistence type="predicted"/>
<feature type="compositionally biased region" description="Acidic residues" evidence="1">
    <location>
        <begin position="149"/>
        <end position="171"/>
    </location>
</feature>
<dbReference type="SUPFAM" id="SSF54001">
    <property type="entry name" value="Cysteine proteinases"/>
    <property type="match status" value="1"/>
</dbReference>
<feature type="region of interest" description="Disordered" evidence="1">
    <location>
        <begin position="533"/>
        <end position="557"/>
    </location>
</feature>
<evidence type="ECO:0000256" key="1">
    <source>
        <dbReference type="SAM" id="MobiDB-lite"/>
    </source>
</evidence>
<feature type="compositionally biased region" description="Low complexity" evidence="1">
    <location>
        <begin position="138"/>
        <end position="148"/>
    </location>
</feature>
<dbReference type="CDD" id="cd22744">
    <property type="entry name" value="OTU"/>
    <property type="match status" value="1"/>
</dbReference>
<dbReference type="InterPro" id="IPR003323">
    <property type="entry name" value="OTU_dom"/>
</dbReference>
<feature type="region of interest" description="Disordered" evidence="1">
    <location>
        <begin position="242"/>
        <end position="261"/>
    </location>
</feature>
<dbReference type="PROSITE" id="PS50802">
    <property type="entry name" value="OTU"/>
    <property type="match status" value="1"/>
</dbReference>
<dbReference type="AlphaFoldDB" id="A0A6C0ER74"/>
<evidence type="ECO:0000313" key="3">
    <source>
        <dbReference type="EMBL" id="QHT29795.1"/>
    </source>
</evidence>
<evidence type="ECO:0000259" key="2">
    <source>
        <dbReference type="PROSITE" id="PS50802"/>
    </source>
</evidence>
<sequence>MSASEQDVKSVKSALRTDVAYPVRRSIDPEDCEIELSVYELRALDAEFLVVLGKPKYTYSARGILYVPIYFVPPTKRGEAALTQTQIGVYEYEKDRAIEMLDQDGDLDIARLVPLFYPHAESLVRSHRTNVSDQLAQGLGSASAAAGEESAEEDVEPTGQEDDESSSGDETDVLHLSKSKTARYTESREPGTARNTDSSGSSSKTAEGIDAAGDVFTVRTLSVPPPTLPKETAADAERIKEEYEGSGSGPGSGPSSGPSSWLQEFMHNPYYQVHEVEDNGDCFFATVREAFRSIGHDTTVAKLRDILAKEVTYDIFKENRQLFLDLDGSKKEYDRELKNMKEGTLALKKRFKTASPEDRDAIRAELAELSKKYGEVMEYRQNTDRIMKETMGDLSNITTFDQYKTYLTTPAYWADAWAISTLEKALNVKIIIFSEGSYSEGAVHSVLNCGEVNRDLEKRGSFTPLFYIMVTYSGIHYNLVSYKNKKILTFAEIPYDVKTLVVNKCIEKNAGIYYLIDDFRQFKMELGIQPDTGAPDDLAEGADEGAEPVESGTETEGNISPVDLYDTSVVFRFFAKSEKTALPGKGAGETIPKDKMVDYKDLKTIPDWRRKLDDTWTLEEAHALRLDGHLYASVEHYYQASKFLYDGAPQANRDFAQLFTLDTGNRIGRDVAVAAAAGSKSGKYRGTQGSDEKTKTKAKETLLRPTTVKIDPQFYAGRHVQERRRALETKFTENAEMKRLLAMTKRAKLVHYVAKQPPEVDVPLMEIRFKNRA</sequence>
<dbReference type="InterPro" id="IPR037238">
    <property type="entry name" value="YbiA-like_sf"/>
</dbReference>
<dbReference type="SUPFAM" id="SSF143990">
    <property type="entry name" value="YbiA-like"/>
    <property type="match status" value="1"/>
</dbReference>
<dbReference type="InterPro" id="IPR012816">
    <property type="entry name" value="NADAR"/>
</dbReference>
<feature type="region of interest" description="Disordered" evidence="1">
    <location>
        <begin position="138"/>
        <end position="211"/>
    </location>
</feature>
<protein>
    <recommendedName>
        <fullName evidence="2">OTU domain-containing protein</fullName>
    </recommendedName>
</protein>
<accession>A0A6C0ER74</accession>
<feature type="compositionally biased region" description="Acidic residues" evidence="1">
    <location>
        <begin position="537"/>
        <end position="547"/>
    </location>
</feature>
<feature type="domain" description="OTU" evidence="2">
    <location>
        <begin position="271"/>
        <end position="483"/>
    </location>
</feature>
<dbReference type="InterPro" id="IPR038765">
    <property type="entry name" value="Papain-like_cys_pep_sf"/>
</dbReference>
<reference evidence="3" key="1">
    <citation type="journal article" date="2020" name="Nature">
        <title>Giant virus diversity and host interactions through global metagenomics.</title>
        <authorList>
            <person name="Schulz F."/>
            <person name="Roux S."/>
            <person name="Paez-Espino D."/>
            <person name="Jungbluth S."/>
            <person name="Walsh D.A."/>
            <person name="Denef V.J."/>
            <person name="McMahon K.D."/>
            <person name="Konstantinidis K.T."/>
            <person name="Eloe-Fadrosh E.A."/>
            <person name="Kyrpides N.C."/>
            <person name="Woyke T."/>
        </authorList>
    </citation>
    <scope>NUCLEOTIDE SEQUENCE</scope>
    <source>
        <strain evidence="3">GVMAG-M-3300009068-24</strain>
    </source>
</reference>